<feature type="transmembrane region" description="Helical" evidence="1">
    <location>
        <begin position="136"/>
        <end position="160"/>
    </location>
</feature>
<keyword evidence="1" id="KW-0812">Transmembrane</keyword>
<feature type="transmembrane region" description="Helical" evidence="1">
    <location>
        <begin position="23"/>
        <end position="47"/>
    </location>
</feature>
<dbReference type="AlphaFoldDB" id="A0ABD5Z482"/>
<keyword evidence="1" id="KW-0472">Membrane</keyword>
<keyword evidence="3" id="KW-1185">Reference proteome</keyword>
<sequence>MSRPTDAVLDGPTGEWLADHAKLVTAVLSVVGYGLVASAFAGVIPLFPDLTRAQVLLFSDLIAVVNTTALVVLLVGWRAIRRGDVARHRRAMVTTFLLICVFLVLYLWKVGGGFEKSIVIRQGQFLDQYAGVVEPLYLLMLAVHIVLSVVAVPVVLYAILLGLTHPPDELGDTAHPRVGRVAAFAWGLSLFLGVVTYVLLNHVYSWEAMERGLLVLLAAPGLRVRCGLDGEE</sequence>
<dbReference type="PANTHER" id="PTHR37692:SF1">
    <property type="entry name" value="DUF420 DOMAIN-CONTAINING PROTEIN"/>
    <property type="match status" value="1"/>
</dbReference>
<feature type="transmembrane region" description="Helical" evidence="1">
    <location>
        <begin position="181"/>
        <end position="200"/>
    </location>
</feature>
<feature type="transmembrane region" description="Helical" evidence="1">
    <location>
        <begin position="53"/>
        <end position="79"/>
    </location>
</feature>
<protein>
    <submittedName>
        <fullName evidence="2">DUF420 domain-containing protein</fullName>
    </submittedName>
</protein>
<comment type="caution">
    <text evidence="2">The sequence shown here is derived from an EMBL/GenBank/DDBJ whole genome shotgun (WGS) entry which is preliminary data.</text>
</comment>
<name>A0ABD5Z482_9EURY</name>
<evidence type="ECO:0000313" key="2">
    <source>
        <dbReference type="EMBL" id="MFC7199968.1"/>
    </source>
</evidence>
<accession>A0ABD5Z482</accession>
<evidence type="ECO:0000313" key="3">
    <source>
        <dbReference type="Proteomes" id="UP001596447"/>
    </source>
</evidence>
<proteinExistence type="predicted"/>
<feature type="transmembrane region" description="Helical" evidence="1">
    <location>
        <begin position="91"/>
        <end position="108"/>
    </location>
</feature>
<evidence type="ECO:0000256" key="1">
    <source>
        <dbReference type="SAM" id="Phobius"/>
    </source>
</evidence>
<dbReference type="Pfam" id="PF04238">
    <property type="entry name" value="DUF420"/>
    <property type="match status" value="1"/>
</dbReference>
<keyword evidence="1" id="KW-1133">Transmembrane helix</keyword>
<gene>
    <name evidence="2" type="ORF">ACFQJ9_11215</name>
</gene>
<dbReference type="RefSeq" id="WP_279529890.1">
    <property type="nucleotide sequence ID" value="NZ_CP122312.1"/>
</dbReference>
<dbReference type="Proteomes" id="UP001596447">
    <property type="component" value="Unassembled WGS sequence"/>
</dbReference>
<dbReference type="InterPro" id="IPR007352">
    <property type="entry name" value="DUF420"/>
</dbReference>
<organism evidence="2 3">
    <name type="scientific">Halospeciosus flavus</name>
    <dbReference type="NCBI Taxonomy" id="3032283"/>
    <lineage>
        <taxon>Archaea</taxon>
        <taxon>Methanobacteriati</taxon>
        <taxon>Methanobacteriota</taxon>
        <taxon>Stenosarchaea group</taxon>
        <taxon>Halobacteria</taxon>
        <taxon>Halobacteriales</taxon>
        <taxon>Halobacteriaceae</taxon>
        <taxon>Halospeciosus</taxon>
    </lineage>
</organism>
<dbReference type="PANTHER" id="PTHR37692">
    <property type="entry name" value="HYPOTHETICAL MEMBRANE SPANNING PROTEIN"/>
    <property type="match status" value="1"/>
</dbReference>
<dbReference type="EMBL" id="JBHTAR010000011">
    <property type="protein sequence ID" value="MFC7199968.1"/>
    <property type="molecule type" value="Genomic_DNA"/>
</dbReference>
<reference evidence="2 3" key="1">
    <citation type="journal article" date="2019" name="Int. J. Syst. Evol. Microbiol.">
        <title>The Global Catalogue of Microorganisms (GCM) 10K type strain sequencing project: providing services to taxonomists for standard genome sequencing and annotation.</title>
        <authorList>
            <consortium name="The Broad Institute Genomics Platform"/>
            <consortium name="The Broad Institute Genome Sequencing Center for Infectious Disease"/>
            <person name="Wu L."/>
            <person name="Ma J."/>
        </authorList>
    </citation>
    <scope>NUCLEOTIDE SEQUENCE [LARGE SCALE GENOMIC DNA]</scope>
    <source>
        <strain evidence="2 3">XZGYJ-43</strain>
    </source>
</reference>